<reference evidence="4 5" key="1">
    <citation type="submission" date="2019-05" db="EMBL/GenBank/DDBJ databases">
        <title>A Chromosome-scale Meerkat (S. suricatta) Genome Assembly.</title>
        <authorList>
            <person name="Dudchenko O."/>
            <person name="Lieberman Aiden E."/>
            <person name="Tung J."/>
            <person name="Barreiro L.B."/>
            <person name="Clutton-Brock T.H."/>
        </authorList>
    </citation>
    <scope>NUCLEOTIDE SEQUENCE [LARGE SCALE GENOMIC DNA]</scope>
</reference>
<sequence>MPSFTSPDQGDDLEACVLRFSDLDLKDTRLINPCSSLKAELDVSTKKKYSFAKKKAFALFVKTKEVPAHPFECKEKWWKCCQQLFRERTGIHRHVATQHADELCHQTASVLKELAATLNTSKSLKSEDNGTPLKEYLPCNREVSAWLPDISCFSPDELIRGPGSEEGEVLLYYCYRDLEDPPWVCAWQTALCQHLRLTGKVRIATEGINGTVGGSKLATRLYVEAMLSCPLFKDYMCKDDFKTSKGGACCFPELRVGVFEEIVPMGISPSKISYKKPGVHLSPGEFHKEVEKFLSQTNEEQSDTILLDCRNFYESKIGRFQGCLAPDIRKFSYFPSYIDRNLELFREKKVLMYCTGGIRCERGSAYLKAKGVCREVFQLKGGIHKYLEEFPDGFYRGKLFVFDGRYALSYNGDIVSECSYCGAPWDQYKLCSTPQCRQLVLTCPACQRQGFTACCVTCQDKGSRLASSPAQSSFKEECECTARRPRIPSELPQQVRLPASPEPRPDVGEDGPCLRKWHRQHLPRPSQSEVHGDRTLENTRAAAAEKPGPPASYTGLSRHSPLWTQYQGLSAASRNAHHK</sequence>
<feature type="region of interest" description="Disordered" evidence="2">
    <location>
        <begin position="489"/>
        <end position="559"/>
    </location>
</feature>
<dbReference type="InterPro" id="IPR022111">
    <property type="entry name" value="Rhodanese_C"/>
</dbReference>
<reference evidence="4" key="3">
    <citation type="submission" date="2025-09" db="UniProtKB">
        <authorList>
            <consortium name="Ensembl"/>
        </authorList>
    </citation>
    <scope>IDENTIFICATION</scope>
</reference>
<dbReference type="PANTHER" id="PTHR43268">
    <property type="entry name" value="THIOSULFATE SULFURTRANSFERASE/RHODANESE-LIKE DOMAIN-CONTAINING PROTEIN 2"/>
    <property type="match status" value="1"/>
</dbReference>
<evidence type="ECO:0000313" key="5">
    <source>
        <dbReference type="Proteomes" id="UP000472268"/>
    </source>
</evidence>
<dbReference type="Pfam" id="PF17773">
    <property type="entry name" value="UPF0176_N"/>
    <property type="match status" value="1"/>
</dbReference>
<dbReference type="Ensembl" id="ENSSSUT00005030828.1">
    <property type="protein sequence ID" value="ENSSSUP00005026975.1"/>
    <property type="gene ID" value="ENSSSUG00005017429.1"/>
</dbReference>
<dbReference type="OMA" id="ECKEKLW"/>
<evidence type="ECO:0000256" key="2">
    <source>
        <dbReference type="SAM" id="MobiDB-lite"/>
    </source>
</evidence>
<dbReference type="InterPro" id="IPR001763">
    <property type="entry name" value="Rhodanese-like_dom"/>
</dbReference>
<dbReference type="Pfam" id="PF12368">
    <property type="entry name" value="Rhodanese_C"/>
    <property type="match status" value="1"/>
</dbReference>
<name>A0A673V0F8_SURSU</name>
<dbReference type="Gene3D" id="3.40.250.10">
    <property type="entry name" value="Rhodanese-like domain"/>
    <property type="match status" value="1"/>
</dbReference>
<dbReference type="GeneID" id="115276410"/>
<dbReference type="PROSITE" id="PS50206">
    <property type="entry name" value="RHODANESE_3"/>
    <property type="match status" value="1"/>
</dbReference>
<dbReference type="Pfam" id="PF00581">
    <property type="entry name" value="Rhodanese"/>
    <property type="match status" value="1"/>
</dbReference>
<dbReference type="InterPro" id="IPR036873">
    <property type="entry name" value="Rhodanese-like_dom_sf"/>
</dbReference>
<dbReference type="SUPFAM" id="SSF52821">
    <property type="entry name" value="Rhodanese/Cell cycle control phosphatase"/>
    <property type="match status" value="1"/>
</dbReference>
<organism evidence="4 5">
    <name type="scientific">Suricata suricatta</name>
    <name type="common">Meerkat</name>
    <dbReference type="NCBI Taxonomy" id="37032"/>
    <lineage>
        <taxon>Eukaryota</taxon>
        <taxon>Metazoa</taxon>
        <taxon>Chordata</taxon>
        <taxon>Craniata</taxon>
        <taxon>Vertebrata</taxon>
        <taxon>Euteleostomi</taxon>
        <taxon>Mammalia</taxon>
        <taxon>Eutheria</taxon>
        <taxon>Laurasiatheria</taxon>
        <taxon>Carnivora</taxon>
        <taxon>Feliformia</taxon>
        <taxon>Herpestidae</taxon>
        <taxon>Suricata</taxon>
    </lineage>
</organism>
<dbReference type="OrthoDB" id="25002at2759"/>
<gene>
    <name evidence="4" type="primary">TSTD2</name>
</gene>
<protein>
    <recommendedName>
        <fullName evidence="1">Thiosulfate sulfurtransferase/rhodanese-like domain-containing protein 2</fullName>
    </recommendedName>
</protein>
<dbReference type="Pfam" id="PF23949">
    <property type="entry name" value="TSTD2_N"/>
    <property type="match status" value="1"/>
</dbReference>
<dbReference type="CDD" id="cd01518">
    <property type="entry name" value="RHOD_YceA"/>
    <property type="match status" value="1"/>
</dbReference>
<feature type="domain" description="Rhodanese" evidence="3">
    <location>
        <begin position="300"/>
        <end position="395"/>
    </location>
</feature>
<dbReference type="InterPro" id="IPR020936">
    <property type="entry name" value="TrhO"/>
</dbReference>
<dbReference type="InterPro" id="IPR057944">
    <property type="entry name" value="TSTD2_N"/>
</dbReference>
<dbReference type="InterPro" id="IPR040503">
    <property type="entry name" value="TRHO_N"/>
</dbReference>
<evidence type="ECO:0000256" key="1">
    <source>
        <dbReference type="ARBA" id="ARBA00069711"/>
    </source>
</evidence>
<dbReference type="Gene3D" id="3.30.70.100">
    <property type="match status" value="1"/>
</dbReference>
<dbReference type="RefSeq" id="XP_029776285.1">
    <property type="nucleotide sequence ID" value="XM_029920425.1"/>
</dbReference>
<evidence type="ECO:0000259" key="3">
    <source>
        <dbReference type="PROSITE" id="PS50206"/>
    </source>
</evidence>
<dbReference type="CTD" id="158427"/>
<reference evidence="4" key="2">
    <citation type="submission" date="2025-08" db="UniProtKB">
        <authorList>
            <consortium name="Ensembl"/>
        </authorList>
    </citation>
    <scope>IDENTIFICATION</scope>
</reference>
<keyword evidence="5" id="KW-1185">Reference proteome</keyword>
<dbReference type="Proteomes" id="UP000472268">
    <property type="component" value="Chromosome 13"/>
</dbReference>
<dbReference type="FunFam" id="3.40.250.10:FF:000022">
    <property type="entry name" value="Thiosulfate sulfurtransferase/rhodanese-like domain-containing protein 2"/>
    <property type="match status" value="1"/>
</dbReference>
<dbReference type="AlphaFoldDB" id="A0A673V0F8"/>
<dbReference type="PANTHER" id="PTHR43268:SF6">
    <property type="entry name" value="THIOSULFATE SULFURTRANSFERASE_RHODANESE-LIKE DOMAIN-CONTAINING PROTEIN 2"/>
    <property type="match status" value="1"/>
</dbReference>
<evidence type="ECO:0000313" key="4">
    <source>
        <dbReference type="Ensembl" id="ENSSSUP00005026975.1"/>
    </source>
</evidence>
<dbReference type="SMART" id="SM00450">
    <property type="entry name" value="RHOD"/>
    <property type="match status" value="1"/>
</dbReference>
<accession>A0A673V0F8</accession>
<proteinExistence type="predicted"/>